<comment type="cofactor">
    <cofactor evidence="1">
        <name>[4Fe-4S] cluster</name>
        <dbReference type="ChEBI" id="CHEBI:49883"/>
    </cofactor>
</comment>
<dbReference type="SFLD" id="SFLDG01094">
    <property type="entry name" value="Uncharacterised_Radical_SAM_Su"/>
    <property type="match status" value="1"/>
</dbReference>
<reference evidence="9" key="1">
    <citation type="submission" date="2016-10" db="EMBL/GenBank/DDBJ databases">
        <authorList>
            <person name="Varghese N."/>
            <person name="Submissions S."/>
        </authorList>
    </citation>
    <scope>NUCLEOTIDE SEQUENCE [LARGE SCALE GENOMIC DNA]</scope>
    <source>
        <strain evidence="9">2SM5</strain>
    </source>
</reference>
<keyword evidence="5" id="KW-0408">Iron</keyword>
<dbReference type="AlphaFoldDB" id="A0A1H1MBZ7"/>
<evidence type="ECO:0000256" key="1">
    <source>
        <dbReference type="ARBA" id="ARBA00001966"/>
    </source>
</evidence>
<dbReference type="GO" id="GO:0051539">
    <property type="term" value="F:4 iron, 4 sulfur cluster binding"/>
    <property type="evidence" value="ECO:0007669"/>
    <property type="project" value="UniProtKB-KW"/>
</dbReference>
<evidence type="ECO:0000313" key="9">
    <source>
        <dbReference type="Proteomes" id="UP000243426"/>
    </source>
</evidence>
<sequence>MAVESLRVGGLVPLTSIDYPGELAAVVFTQGCPWRCVYCHNPELLPARGETEIPWQQIVDFMHSRRGLLDAVVFSGGEPTFQSALPQAIEQIRSMGFKIGLHSAGIYPRKLQTLLPLIDWIGLDIKTTKNNYQLITRTKDSGNAAWQSAELVIASGISHQLRITAHPSWLADSDAQWIRQRLLDMGAESVVIQAGSLQFHS</sequence>
<dbReference type="InterPro" id="IPR007197">
    <property type="entry name" value="rSAM"/>
</dbReference>
<dbReference type="NCBIfam" id="TIGR02495">
    <property type="entry name" value="NrdG2"/>
    <property type="match status" value="1"/>
</dbReference>
<dbReference type="STRING" id="797277.SAMN05216198_0574"/>
<dbReference type="CDD" id="cd01335">
    <property type="entry name" value="Radical_SAM"/>
    <property type="match status" value="1"/>
</dbReference>
<dbReference type="PANTHER" id="PTHR30352:SF13">
    <property type="entry name" value="GLYCYL-RADICAL ENZYME ACTIVATING ENZYME YJJW-RELATED"/>
    <property type="match status" value="1"/>
</dbReference>
<evidence type="ECO:0000256" key="2">
    <source>
        <dbReference type="ARBA" id="ARBA00022485"/>
    </source>
</evidence>
<evidence type="ECO:0000256" key="3">
    <source>
        <dbReference type="ARBA" id="ARBA00022691"/>
    </source>
</evidence>
<dbReference type="OrthoDB" id="9782387at2"/>
<evidence type="ECO:0000256" key="6">
    <source>
        <dbReference type="ARBA" id="ARBA00023014"/>
    </source>
</evidence>
<dbReference type="InterPro" id="IPR013785">
    <property type="entry name" value="Aldolase_TIM"/>
</dbReference>
<feature type="domain" description="Radical SAM core" evidence="7">
    <location>
        <begin position="18"/>
        <end position="201"/>
    </location>
</feature>
<organism evidence="8 9">
    <name type="scientific">Halopseudomonas litoralis</name>
    <dbReference type="NCBI Taxonomy" id="797277"/>
    <lineage>
        <taxon>Bacteria</taxon>
        <taxon>Pseudomonadati</taxon>
        <taxon>Pseudomonadota</taxon>
        <taxon>Gammaproteobacteria</taxon>
        <taxon>Pseudomonadales</taxon>
        <taxon>Pseudomonadaceae</taxon>
        <taxon>Halopseudomonas</taxon>
    </lineage>
</organism>
<dbReference type="GO" id="GO:0016829">
    <property type="term" value="F:lyase activity"/>
    <property type="evidence" value="ECO:0007669"/>
    <property type="project" value="UniProtKB-KW"/>
</dbReference>
<dbReference type="GO" id="GO:0046872">
    <property type="term" value="F:metal ion binding"/>
    <property type="evidence" value="ECO:0007669"/>
    <property type="project" value="UniProtKB-KW"/>
</dbReference>
<keyword evidence="2" id="KW-0004">4Fe-4S</keyword>
<name>A0A1H1MBZ7_9GAMM</name>
<accession>A0A1H1MBZ7</accession>
<dbReference type="InterPro" id="IPR034457">
    <property type="entry name" value="Organic_radical-activating"/>
</dbReference>
<dbReference type="Proteomes" id="UP000243426">
    <property type="component" value="Chromosome I"/>
</dbReference>
<keyword evidence="3" id="KW-0949">S-adenosyl-L-methionine</keyword>
<gene>
    <name evidence="8" type="ORF">SAMN05216198_0574</name>
</gene>
<dbReference type="InterPro" id="IPR058240">
    <property type="entry name" value="rSAM_sf"/>
</dbReference>
<dbReference type="PROSITE" id="PS51918">
    <property type="entry name" value="RADICAL_SAM"/>
    <property type="match status" value="1"/>
</dbReference>
<dbReference type="SUPFAM" id="SSF102114">
    <property type="entry name" value="Radical SAM enzymes"/>
    <property type="match status" value="1"/>
</dbReference>
<keyword evidence="6" id="KW-0411">Iron-sulfur</keyword>
<evidence type="ECO:0000259" key="7">
    <source>
        <dbReference type="PROSITE" id="PS51918"/>
    </source>
</evidence>
<protein>
    <submittedName>
        <fullName evidence="8">Pyruvate formate lyase activating enzyme</fullName>
    </submittedName>
</protein>
<evidence type="ECO:0000313" key="8">
    <source>
        <dbReference type="EMBL" id="SDR84298.1"/>
    </source>
</evidence>
<dbReference type="SFLD" id="SFLDS00029">
    <property type="entry name" value="Radical_SAM"/>
    <property type="match status" value="1"/>
</dbReference>
<dbReference type="EMBL" id="LT629748">
    <property type="protein sequence ID" value="SDR84298.1"/>
    <property type="molecule type" value="Genomic_DNA"/>
</dbReference>
<keyword evidence="9" id="KW-1185">Reference proteome</keyword>
<dbReference type="Gene3D" id="3.20.20.70">
    <property type="entry name" value="Aldolase class I"/>
    <property type="match status" value="1"/>
</dbReference>
<keyword evidence="8" id="KW-0670">Pyruvate</keyword>
<keyword evidence="4" id="KW-0479">Metal-binding</keyword>
<evidence type="ECO:0000256" key="5">
    <source>
        <dbReference type="ARBA" id="ARBA00023004"/>
    </source>
</evidence>
<dbReference type="Pfam" id="PF04055">
    <property type="entry name" value="Radical_SAM"/>
    <property type="match status" value="1"/>
</dbReference>
<dbReference type="InterPro" id="IPR012840">
    <property type="entry name" value="NrdG2"/>
</dbReference>
<evidence type="ECO:0000256" key="4">
    <source>
        <dbReference type="ARBA" id="ARBA00022723"/>
    </source>
</evidence>
<proteinExistence type="predicted"/>
<dbReference type="PANTHER" id="PTHR30352">
    <property type="entry name" value="PYRUVATE FORMATE-LYASE-ACTIVATING ENZYME"/>
    <property type="match status" value="1"/>
</dbReference>
<keyword evidence="8" id="KW-0456">Lyase</keyword>